<organism evidence="2 3">
    <name type="scientific">Jannaschia faecimaris</name>
    <dbReference type="NCBI Taxonomy" id="1244108"/>
    <lineage>
        <taxon>Bacteria</taxon>
        <taxon>Pseudomonadati</taxon>
        <taxon>Pseudomonadota</taxon>
        <taxon>Alphaproteobacteria</taxon>
        <taxon>Rhodobacterales</taxon>
        <taxon>Roseobacteraceae</taxon>
        <taxon>Jannaschia</taxon>
    </lineage>
</organism>
<evidence type="ECO:0000313" key="3">
    <source>
        <dbReference type="Proteomes" id="UP000198914"/>
    </source>
</evidence>
<reference evidence="3" key="1">
    <citation type="submission" date="2016-10" db="EMBL/GenBank/DDBJ databases">
        <authorList>
            <person name="Varghese N."/>
            <person name="Submissions S."/>
        </authorList>
    </citation>
    <scope>NUCLEOTIDE SEQUENCE [LARGE SCALE GENOMIC DNA]</scope>
    <source>
        <strain evidence="3">DSM 100420</strain>
    </source>
</reference>
<gene>
    <name evidence="2" type="ORF">SAMN05444004_10460</name>
</gene>
<sequence length="53" mass="5612">MNFCFNGLKSGPICIGDTMSQLHGDELGMGHVGLGMLAVIVVAVFVFVFRNPA</sequence>
<accession>A0A1H3NPP8</accession>
<keyword evidence="3" id="KW-1185">Reference proteome</keyword>
<keyword evidence="1" id="KW-0812">Transmembrane</keyword>
<evidence type="ECO:0000313" key="2">
    <source>
        <dbReference type="EMBL" id="SDY90804.1"/>
    </source>
</evidence>
<name>A0A1H3NPP8_9RHOB</name>
<dbReference type="RefSeq" id="WP_170831368.1">
    <property type="nucleotide sequence ID" value="NZ_FNPX01000004.1"/>
</dbReference>
<feature type="transmembrane region" description="Helical" evidence="1">
    <location>
        <begin position="29"/>
        <end position="49"/>
    </location>
</feature>
<dbReference type="STRING" id="1244108.SAMN05444004_10460"/>
<protein>
    <submittedName>
        <fullName evidence="2">Uncharacterized protein</fullName>
    </submittedName>
</protein>
<keyword evidence="1" id="KW-0472">Membrane</keyword>
<dbReference type="Proteomes" id="UP000198914">
    <property type="component" value="Unassembled WGS sequence"/>
</dbReference>
<evidence type="ECO:0000256" key="1">
    <source>
        <dbReference type="SAM" id="Phobius"/>
    </source>
</evidence>
<dbReference type="AlphaFoldDB" id="A0A1H3NPP8"/>
<keyword evidence="1" id="KW-1133">Transmembrane helix</keyword>
<dbReference type="EMBL" id="FNPX01000004">
    <property type="protein sequence ID" value="SDY90804.1"/>
    <property type="molecule type" value="Genomic_DNA"/>
</dbReference>
<proteinExistence type="predicted"/>